<dbReference type="AlphaFoldDB" id="A0A8D2J2B9"/>
<dbReference type="InterPro" id="IPR012674">
    <property type="entry name" value="Calycin"/>
</dbReference>
<dbReference type="InterPro" id="IPR000566">
    <property type="entry name" value="Lipocln_cytosolic_FA-bd_dom"/>
</dbReference>
<proteinExistence type="predicted"/>
<dbReference type="SUPFAM" id="SSF50814">
    <property type="entry name" value="Lipocalins"/>
    <property type="match status" value="1"/>
</dbReference>
<keyword evidence="3" id="KW-1185">Reference proteome</keyword>
<evidence type="ECO:0000259" key="1">
    <source>
        <dbReference type="Pfam" id="PF00061"/>
    </source>
</evidence>
<evidence type="ECO:0000313" key="2">
    <source>
        <dbReference type="Ensembl" id="ENSVKKP00000003365.1"/>
    </source>
</evidence>
<dbReference type="PRINTS" id="PR00179">
    <property type="entry name" value="LIPOCALIN"/>
</dbReference>
<reference evidence="2" key="2">
    <citation type="submission" date="2025-09" db="UniProtKB">
        <authorList>
            <consortium name="Ensembl"/>
        </authorList>
    </citation>
    <scope>IDENTIFICATION</scope>
</reference>
<protein>
    <submittedName>
        <fullName evidence="2">Complement C8 gamma chain</fullName>
    </submittedName>
</protein>
<accession>A0A8D2J2B9</accession>
<dbReference type="Proteomes" id="UP000694545">
    <property type="component" value="Unplaced"/>
</dbReference>
<dbReference type="InterPro" id="IPR043245">
    <property type="entry name" value="C8G"/>
</dbReference>
<dbReference type="PANTHER" id="PTHR47304:SF1">
    <property type="entry name" value="COMPLEMENT COMPONENT C8 GAMMA CHAIN"/>
    <property type="match status" value="1"/>
</dbReference>
<dbReference type="Ensembl" id="ENSVKKT00000003458.1">
    <property type="protein sequence ID" value="ENSVKKP00000003365.1"/>
    <property type="gene ID" value="ENSVKKG00000002602.1"/>
</dbReference>
<feature type="domain" description="Lipocalin/cytosolic fatty-acid binding" evidence="1">
    <location>
        <begin position="106"/>
        <end position="242"/>
    </location>
</feature>
<dbReference type="GO" id="GO:0072562">
    <property type="term" value="C:blood microparticle"/>
    <property type="evidence" value="ECO:0007669"/>
    <property type="project" value="TreeGrafter"/>
</dbReference>
<dbReference type="GO" id="GO:0001848">
    <property type="term" value="F:complement binding"/>
    <property type="evidence" value="ECO:0007669"/>
    <property type="project" value="TreeGrafter"/>
</dbReference>
<dbReference type="Gene3D" id="2.40.128.20">
    <property type="match status" value="1"/>
</dbReference>
<sequence>MWKGWIWNQRTPRPLSHCPHAGFAGHPSALPSGGRVWPPACLRCSKNGTWRTWEGCPFLPSTAARAPSEPGPSSVGRLGIPQAAFLVALGTGWACEATASLPRQFAGKWFLVSVAARCAHLSENSDNLEATNIVVSVPSTRALPAGLLVDTFRPLDGHCWNIKQMYFPTKTPGRFQLKGRRKLVDVVVQTDYSSYAILYYQKDRKISAKLYGRAVRVSDAVMATFEQRVAAVGMNEDSIFYFPVYGELWMPPVPARHVGHTHALPEPP</sequence>
<dbReference type="GO" id="GO:0005579">
    <property type="term" value="C:membrane attack complex"/>
    <property type="evidence" value="ECO:0007669"/>
    <property type="project" value="InterPro"/>
</dbReference>
<name>A0A8D2J2B9_VARKO</name>
<evidence type="ECO:0000313" key="3">
    <source>
        <dbReference type="Proteomes" id="UP000694545"/>
    </source>
</evidence>
<dbReference type="Pfam" id="PF00061">
    <property type="entry name" value="Lipocalin"/>
    <property type="match status" value="1"/>
</dbReference>
<reference evidence="2" key="1">
    <citation type="submission" date="2025-08" db="UniProtKB">
        <authorList>
            <consortium name="Ensembl"/>
        </authorList>
    </citation>
    <scope>IDENTIFICATION</scope>
</reference>
<dbReference type="GO" id="GO:0006956">
    <property type="term" value="P:complement activation"/>
    <property type="evidence" value="ECO:0007669"/>
    <property type="project" value="InterPro"/>
</dbReference>
<dbReference type="GO" id="GO:0070062">
    <property type="term" value="C:extracellular exosome"/>
    <property type="evidence" value="ECO:0007669"/>
    <property type="project" value="TreeGrafter"/>
</dbReference>
<organism evidence="2 3">
    <name type="scientific">Varanus komodoensis</name>
    <name type="common">Komodo dragon</name>
    <dbReference type="NCBI Taxonomy" id="61221"/>
    <lineage>
        <taxon>Eukaryota</taxon>
        <taxon>Metazoa</taxon>
        <taxon>Chordata</taxon>
        <taxon>Craniata</taxon>
        <taxon>Vertebrata</taxon>
        <taxon>Euteleostomi</taxon>
        <taxon>Lepidosauria</taxon>
        <taxon>Squamata</taxon>
        <taxon>Bifurcata</taxon>
        <taxon>Unidentata</taxon>
        <taxon>Episquamata</taxon>
        <taxon>Toxicofera</taxon>
        <taxon>Anguimorpha</taxon>
        <taxon>Paleoanguimorpha</taxon>
        <taxon>Varanoidea</taxon>
        <taxon>Varanidae</taxon>
        <taxon>Varanus</taxon>
    </lineage>
</organism>
<dbReference type="PANTHER" id="PTHR47304">
    <property type="entry name" value="COMPLEMENT COMPONENT C8 GAMMA CHAIN"/>
    <property type="match status" value="1"/>
</dbReference>